<dbReference type="Pfam" id="PF21535">
    <property type="entry name" value="HVO_2248"/>
    <property type="match status" value="1"/>
</dbReference>
<evidence type="ECO:0000313" key="2">
    <source>
        <dbReference type="Proteomes" id="UP000011661"/>
    </source>
</evidence>
<dbReference type="AlphaFoldDB" id="L9WJQ1"/>
<name>L9WJQ1_9EURY</name>
<evidence type="ECO:0000313" key="1">
    <source>
        <dbReference type="EMBL" id="ELY49602.1"/>
    </source>
</evidence>
<comment type="caution">
    <text evidence="1">The sequence shown here is derived from an EMBL/GenBank/DDBJ whole genome shotgun (WGS) entry which is preliminary data.</text>
</comment>
<organism evidence="1 2">
    <name type="scientific">Natronorubrum sulfidifaciens JCM 14089</name>
    <dbReference type="NCBI Taxonomy" id="1230460"/>
    <lineage>
        <taxon>Archaea</taxon>
        <taxon>Methanobacteriati</taxon>
        <taxon>Methanobacteriota</taxon>
        <taxon>Stenosarchaea group</taxon>
        <taxon>Halobacteria</taxon>
        <taxon>Halobacteriales</taxon>
        <taxon>Natrialbaceae</taxon>
        <taxon>Natronorubrum</taxon>
    </lineage>
</organism>
<accession>L9WJQ1</accession>
<dbReference type="PATRIC" id="fig|1230460.4.peg.42"/>
<proteinExistence type="predicted"/>
<gene>
    <name evidence="1" type="ORF">C495_00195</name>
</gene>
<keyword evidence="2" id="KW-1185">Reference proteome</keyword>
<dbReference type="InterPro" id="IPR048687">
    <property type="entry name" value="HVO_2248-like"/>
</dbReference>
<dbReference type="EMBL" id="AOHX01000001">
    <property type="protein sequence ID" value="ELY49602.1"/>
    <property type="molecule type" value="Genomic_DNA"/>
</dbReference>
<dbReference type="eggNOG" id="arCOG10164">
    <property type="taxonomic scope" value="Archaea"/>
</dbReference>
<dbReference type="STRING" id="1230460.C495_00195"/>
<sequence length="235" mass="27138">MMTIADGQERKAELLADPDVPLLQAYELAFERIAESFKRRLRHIAGENYEDVAIAYCRGHRNDRLGELTSYYYEALWRIQQRPTITDMLFSPLIVRYPDSFTVNVRFATGYTTTESILYESPEHLTEELEDEHARTYHEESSYSQKQAAKYIKEAARIIRAEFPDPETTPFEERKYGGIVAAGGRRGTTFSSLLERVEPDRQRFTEPIDEPTLVDAGEEAKRTERELLCDGDVIL</sequence>
<protein>
    <submittedName>
        <fullName evidence="1">Uncharacterized protein</fullName>
    </submittedName>
</protein>
<reference evidence="1 2" key="1">
    <citation type="journal article" date="2014" name="PLoS Genet.">
        <title>Phylogenetically driven sequencing of extremely halophilic archaea reveals strategies for static and dynamic osmo-response.</title>
        <authorList>
            <person name="Becker E.A."/>
            <person name="Seitzer P.M."/>
            <person name="Tritt A."/>
            <person name="Larsen D."/>
            <person name="Krusor M."/>
            <person name="Yao A.I."/>
            <person name="Wu D."/>
            <person name="Madern D."/>
            <person name="Eisen J.A."/>
            <person name="Darling A.E."/>
            <person name="Facciotti M.T."/>
        </authorList>
    </citation>
    <scope>NUCLEOTIDE SEQUENCE [LARGE SCALE GENOMIC DNA]</scope>
    <source>
        <strain evidence="1 2">JCM 14089</strain>
    </source>
</reference>
<dbReference type="Proteomes" id="UP000011661">
    <property type="component" value="Unassembled WGS sequence"/>
</dbReference>